<evidence type="ECO:0000313" key="4">
    <source>
        <dbReference type="EMBL" id="SEU04718.1"/>
    </source>
</evidence>
<evidence type="ECO:0000256" key="1">
    <source>
        <dbReference type="ARBA" id="ARBA00009129"/>
    </source>
</evidence>
<feature type="compositionally biased region" description="Basic and acidic residues" evidence="2">
    <location>
        <begin position="29"/>
        <end position="39"/>
    </location>
</feature>
<feature type="domain" description="CsbD-like" evidence="3">
    <location>
        <begin position="5"/>
        <end position="57"/>
    </location>
</feature>
<feature type="compositionally biased region" description="Basic and acidic residues" evidence="2">
    <location>
        <begin position="1"/>
        <end position="22"/>
    </location>
</feature>
<evidence type="ECO:0000256" key="2">
    <source>
        <dbReference type="SAM" id="MobiDB-lite"/>
    </source>
</evidence>
<gene>
    <name evidence="4" type="ORF">SAMN05421811_105425</name>
</gene>
<evidence type="ECO:0000259" key="3">
    <source>
        <dbReference type="Pfam" id="PF05532"/>
    </source>
</evidence>
<dbReference type="Proteomes" id="UP000199361">
    <property type="component" value="Unassembled WGS sequence"/>
</dbReference>
<dbReference type="AlphaFoldDB" id="A0A1I0J4F8"/>
<dbReference type="STRING" id="568860.SAMN05421811_105425"/>
<proteinExistence type="inferred from homology"/>
<dbReference type="EMBL" id="FOHX01000005">
    <property type="protein sequence ID" value="SEU04718.1"/>
    <property type="molecule type" value="Genomic_DNA"/>
</dbReference>
<dbReference type="SUPFAM" id="SSF69047">
    <property type="entry name" value="Hypothetical protein YjbJ"/>
    <property type="match status" value="1"/>
</dbReference>
<dbReference type="OrthoDB" id="2143260at2"/>
<dbReference type="RefSeq" id="WP_091082533.1">
    <property type="nucleotide sequence ID" value="NZ_FOHX01000005.1"/>
</dbReference>
<name>A0A1I0J4F8_9ACTN</name>
<dbReference type="InterPro" id="IPR008462">
    <property type="entry name" value="CsbD"/>
</dbReference>
<feature type="region of interest" description="Disordered" evidence="2">
    <location>
        <begin position="1"/>
        <end position="64"/>
    </location>
</feature>
<comment type="similarity">
    <text evidence="1">Belongs to the UPF0337 (CsbD) family.</text>
</comment>
<accession>A0A1I0J4F8</accession>
<sequence length="64" mass="6890">MSAEDKVSNKAQELKGRAKENLGDVTGDEELRAEGRADQTEGGLKQAGEKVKDAGKKVKDAFKK</sequence>
<protein>
    <submittedName>
        <fullName evidence="4">CsbD-like</fullName>
    </submittedName>
</protein>
<keyword evidence="5" id="KW-1185">Reference proteome</keyword>
<feature type="compositionally biased region" description="Basic and acidic residues" evidence="2">
    <location>
        <begin position="47"/>
        <end position="64"/>
    </location>
</feature>
<reference evidence="4 5" key="1">
    <citation type="submission" date="2016-10" db="EMBL/GenBank/DDBJ databases">
        <authorList>
            <person name="de Groot N.N."/>
        </authorList>
    </citation>
    <scope>NUCLEOTIDE SEQUENCE [LARGE SCALE GENOMIC DNA]</scope>
    <source>
        <strain evidence="4 5">CGMCC 4.5598</strain>
    </source>
</reference>
<dbReference type="Gene3D" id="1.10.1470.10">
    <property type="entry name" value="YjbJ"/>
    <property type="match status" value="1"/>
</dbReference>
<organism evidence="4 5">
    <name type="scientific">Nonomuraea wenchangensis</name>
    <dbReference type="NCBI Taxonomy" id="568860"/>
    <lineage>
        <taxon>Bacteria</taxon>
        <taxon>Bacillati</taxon>
        <taxon>Actinomycetota</taxon>
        <taxon>Actinomycetes</taxon>
        <taxon>Streptosporangiales</taxon>
        <taxon>Streptosporangiaceae</taxon>
        <taxon>Nonomuraea</taxon>
    </lineage>
</organism>
<dbReference type="Pfam" id="PF05532">
    <property type="entry name" value="CsbD"/>
    <property type="match status" value="1"/>
</dbReference>
<evidence type="ECO:0000313" key="5">
    <source>
        <dbReference type="Proteomes" id="UP000199361"/>
    </source>
</evidence>
<dbReference type="InterPro" id="IPR036629">
    <property type="entry name" value="YjbJ_sf"/>
</dbReference>